<dbReference type="GO" id="GO:0004831">
    <property type="term" value="F:tyrosine-tRNA ligase activity"/>
    <property type="evidence" value="ECO:0007669"/>
    <property type="project" value="UniProtKB-EC"/>
</dbReference>
<dbReference type="PANTHER" id="PTHR46264">
    <property type="entry name" value="TYROSINE-TRNA LIGASE"/>
    <property type="match status" value="1"/>
</dbReference>
<evidence type="ECO:0000256" key="3">
    <source>
        <dbReference type="ARBA" id="ARBA00022741"/>
    </source>
</evidence>
<dbReference type="InterPro" id="IPR014729">
    <property type="entry name" value="Rossmann-like_a/b/a_fold"/>
</dbReference>
<name>A0A914RZD6_PAREQ</name>
<evidence type="ECO:0000313" key="10">
    <source>
        <dbReference type="Proteomes" id="UP000887564"/>
    </source>
</evidence>
<keyword evidence="3 9" id="KW-0547">Nucleotide-binding</keyword>
<dbReference type="Pfam" id="PF00579">
    <property type="entry name" value="tRNA-synt_1b"/>
    <property type="match status" value="1"/>
</dbReference>
<evidence type="ECO:0000256" key="4">
    <source>
        <dbReference type="ARBA" id="ARBA00022840"/>
    </source>
</evidence>
<keyword evidence="2 9" id="KW-0436">Ligase</keyword>
<keyword evidence="10" id="KW-1185">Reference proteome</keyword>
<evidence type="ECO:0000256" key="7">
    <source>
        <dbReference type="ARBA" id="ARBA00033323"/>
    </source>
</evidence>
<evidence type="ECO:0000256" key="2">
    <source>
        <dbReference type="ARBA" id="ARBA00022598"/>
    </source>
</evidence>
<dbReference type="AlphaFoldDB" id="A0A914RZD6"/>
<accession>A0A914RZD6</accession>
<keyword evidence="6 9" id="KW-0030">Aminoacyl-tRNA synthetase</keyword>
<evidence type="ECO:0000256" key="1">
    <source>
        <dbReference type="ARBA" id="ARBA00013160"/>
    </source>
</evidence>
<dbReference type="Proteomes" id="UP000887564">
    <property type="component" value="Unplaced"/>
</dbReference>
<dbReference type="GO" id="GO:0006437">
    <property type="term" value="P:tyrosyl-tRNA aminoacylation"/>
    <property type="evidence" value="ECO:0007669"/>
    <property type="project" value="TreeGrafter"/>
</dbReference>
<dbReference type="InterPro" id="IPR002305">
    <property type="entry name" value="aa-tRNA-synth_Ic"/>
</dbReference>
<reference evidence="11" key="1">
    <citation type="submission" date="2022-11" db="UniProtKB">
        <authorList>
            <consortium name="WormBaseParasite"/>
        </authorList>
    </citation>
    <scope>IDENTIFICATION</scope>
</reference>
<comment type="catalytic activity">
    <reaction evidence="8">
        <text>tRNA(Tyr) + L-tyrosine + ATP = L-tyrosyl-tRNA(Tyr) + AMP + diphosphate + H(+)</text>
        <dbReference type="Rhea" id="RHEA:10220"/>
        <dbReference type="Rhea" id="RHEA-COMP:9706"/>
        <dbReference type="Rhea" id="RHEA-COMP:9707"/>
        <dbReference type="ChEBI" id="CHEBI:15378"/>
        <dbReference type="ChEBI" id="CHEBI:30616"/>
        <dbReference type="ChEBI" id="CHEBI:33019"/>
        <dbReference type="ChEBI" id="CHEBI:58315"/>
        <dbReference type="ChEBI" id="CHEBI:78442"/>
        <dbReference type="ChEBI" id="CHEBI:78536"/>
        <dbReference type="ChEBI" id="CHEBI:456215"/>
        <dbReference type="EC" id="6.1.1.1"/>
    </reaction>
</comment>
<keyword evidence="5 9" id="KW-0648">Protein biosynthesis</keyword>
<evidence type="ECO:0000256" key="6">
    <source>
        <dbReference type="ARBA" id="ARBA00023146"/>
    </source>
</evidence>
<dbReference type="SUPFAM" id="SSF52374">
    <property type="entry name" value="Nucleotidylyl transferase"/>
    <property type="match status" value="1"/>
</dbReference>
<comment type="similarity">
    <text evidence="9">Belongs to the class-I aminoacyl-tRNA synthetase family.</text>
</comment>
<protein>
    <recommendedName>
        <fullName evidence="1">tyrosine--tRNA ligase</fullName>
        <ecNumber evidence="1">6.1.1.1</ecNumber>
    </recommendedName>
    <alternativeName>
        <fullName evidence="7">Tyrosyl-tRNA synthetase</fullName>
    </alternativeName>
</protein>
<proteinExistence type="inferred from homology"/>
<evidence type="ECO:0000313" key="11">
    <source>
        <dbReference type="WBParaSite" id="PEQ_0001188001-mRNA-1"/>
    </source>
</evidence>
<dbReference type="PANTHER" id="PTHR46264:SF4">
    <property type="entry name" value="TYROSINE--TRNA LIGASE, CYTOPLASMIC"/>
    <property type="match status" value="1"/>
</dbReference>
<evidence type="ECO:0000256" key="9">
    <source>
        <dbReference type="RuleBase" id="RU363036"/>
    </source>
</evidence>
<dbReference type="Gene3D" id="1.10.240.10">
    <property type="entry name" value="Tyrosyl-Transfer RNA Synthetase"/>
    <property type="match status" value="2"/>
</dbReference>
<dbReference type="InterPro" id="IPR050489">
    <property type="entry name" value="Tyr-tRNA_synthase"/>
</dbReference>
<sequence length="190" mass="20673">MASKVTRDDASLLEGSSLATLLSPLYYAIDQYWLKADLVLAGEDMRQYALLAAQMIERQGERPRAQLLVTNLPSMCGGKMSASDAEFHLDPFDTAKQTRQKISRSFCEPCSVNGNVSLQLAKLFIFPLTGTGIFVDGSLHPGDLKAAVISSINAFFEPLRTHFASKQSKMLSAAFPSIKGGKKASQPARK</sequence>
<evidence type="ECO:0000256" key="8">
    <source>
        <dbReference type="ARBA" id="ARBA00048248"/>
    </source>
</evidence>
<dbReference type="EC" id="6.1.1.1" evidence="1"/>
<dbReference type="Gene3D" id="3.40.50.620">
    <property type="entry name" value="HUPs"/>
    <property type="match status" value="1"/>
</dbReference>
<evidence type="ECO:0000256" key="5">
    <source>
        <dbReference type="ARBA" id="ARBA00022917"/>
    </source>
</evidence>
<organism evidence="10 11">
    <name type="scientific">Parascaris equorum</name>
    <name type="common">Equine roundworm</name>
    <dbReference type="NCBI Taxonomy" id="6256"/>
    <lineage>
        <taxon>Eukaryota</taxon>
        <taxon>Metazoa</taxon>
        <taxon>Ecdysozoa</taxon>
        <taxon>Nematoda</taxon>
        <taxon>Chromadorea</taxon>
        <taxon>Rhabditida</taxon>
        <taxon>Spirurina</taxon>
        <taxon>Ascaridomorpha</taxon>
        <taxon>Ascaridoidea</taxon>
        <taxon>Ascarididae</taxon>
        <taxon>Parascaris</taxon>
    </lineage>
</organism>
<dbReference type="WBParaSite" id="PEQ_0001188001-mRNA-1">
    <property type="protein sequence ID" value="PEQ_0001188001-mRNA-1"/>
    <property type="gene ID" value="PEQ_0001188001"/>
</dbReference>
<keyword evidence="4 9" id="KW-0067">ATP-binding</keyword>
<dbReference type="GO" id="GO:0005737">
    <property type="term" value="C:cytoplasm"/>
    <property type="evidence" value="ECO:0007669"/>
    <property type="project" value="TreeGrafter"/>
</dbReference>
<dbReference type="GO" id="GO:0005524">
    <property type="term" value="F:ATP binding"/>
    <property type="evidence" value="ECO:0007669"/>
    <property type="project" value="UniProtKB-KW"/>
</dbReference>